<dbReference type="PROSITE" id="PS00021">
    <property type="entry name" value="KRINGLE_1"/>
    <property type="match status" value="43"/>
</dbReference>
<feature type="disulfide bond" evidence="3">
    <location>
        <begin position="4522"/>
        <end position="4545"/>
    </location>
</feature>
<feature type="disulfide bond" evidence="3">
    <location>
        <begin position="2910"/>
        <end position="2949"/>
    </location>
</feature>
<feature type="domain" description="Kringle" evidence="5">
    <location>
        <begin position="4286"/>
        <end position="4364"/>
    </location>
</feature>
<evidence type="ECO:0000256" key="2">
    <source>
        <dbReference type="ARBA" id="ARBA00023157"/>
    </source>
</evidence>
<feature type="disulfide bond" evidence="3">
    <location>
        <begin position="368"/>
        <end position="391"/>
    </location>
</feature>
<feature type="disulfide bond" evidence="3">
    <location>
        <begin position="2082"/>
        <end position="2159"/>
    </location>
</feature>
<feature type="disulfide bond" evidence="3">
    <location>
        <begin position="4308"/>
        <end position="4347"/>
    </location>
</feature>
<feature type="disulfide bond" evidence="3">
    <location>
        <begin position="3526"/>
        <end position="3549"/>
    </location>
</feature>
<dbReference type="InterPro" id="IPR050759">
    <property type="entry name" value="Serine_protease_kringle"/>
</dbReference>
<feature type="domain" description="Kringle" evidence="5">
    <location>
        <begin position="1274"/>
        <end position="1352"/>
    </location>
</feature>
<feature type="disulfide bond" evidence="3">
    <location>
        <begin position="247"/>
        <end position="286"/>
    </location>
</feature>
<feature type="disulfide bond" evidence="3">
    <location>
        <begin position="2525"/>
        <end position="2564"/>
    </location>
</feature>
<feature type="disulfide bond" evidence="3">
    <location>
        <begin position="3823"/>
        <end position="3900"/>
    </location>
</feature>
<feature type="disulfide bond" evidence="3">
    <location>
        <begin position="1861"/>
        <end position="1900"/>
    </location>
</feature>
<feature type="disulfide bond" evidence="3">
    <location>
        <begin position="2196"/>
        <end position="2235"/>
    </location>
</feature>
<feature type="signal peptide" evidence="4">
    <location>
        <begin position="1"/>
        <end position="19"/>
    </location>
</feature>
<feature type="disulfide bond" evidence="3">
    <location>
        <begin position="4773"/>
        <end position="4812"/>
    </location>
</feature>
<feature type="disulfide bond" evidence="3">
    <location>
        <begin position="28"/>
        <end position="105"/>
    </location>
</feature>
<feature type="domain" description="Kringle" evidence="5">
    <location>
        <begin position="4565"/>
        <end position="4643"/>
    </location>
</feature>
<feature type="domain" description="Kringle" evidence="5">
    <location>
        <begin position="1839"/>
        <end position="1917"/>
    </location>
</feature>
<feature type="disulfide bond" evidence="3">
    <location>
        <begin position="2411"/>
        <end position="2488"/>
    </location>
</feature>
<feature type="disulfide bond" evidence="3">
    <location>
        <begin position="319"/>
        <end position="396"/>
    </location>
</feature>
<feature type="domain" description="Kringle" evidence="5">
    <location>
        <begin position="2410"/>
        <end position="2488"/>
    </location>
</feature>
<feature type="disulfide bond" evidence="3">
    <location>
        <begin position="483"/>
        <end position="522"/>
    </location>
</feature>
<feature type="disulfide bond" evidence="3">
    <location>
        <begin position="2367"/>
        <end position="2390"/>
    </location>
</feature>
<dbReference type="PANTHER" id="PTHR24261">
    <property type="entry name" value="PLASMINOGEN-RELATED"/>
    <property type="match status" value="1"/>
</dbReference>
<feature type="disulfide bond" evidence="3">
    <location>
        <begin position="462"/>
        <end position="539"/>
    </location>
</feature>
<feature type="disulfide bond" evidence="3">
    <location>
        <begin position="4030"/>
        <end position="4069"/>
    </location>
</feature>
<feature type="disulfide bond" evidence="3">
    <location>
        <begin position="576"/>
        <end position="615"/>
    </location>
</feature>
<feature type="disulfide bond" evidence="3">
    <location>
        <begin position="1989"/>
        <end position="2066"/>
    </location>
</feature>
<feature type="disulfide bond" evidence="3">
    <location>
        <begin position="1467"/>
        <end position="1490"/>
    </location>
</feature>
<feature type="disulfide bond" evidence="3">
    <location>
        <begin position="3498"/>
        <end position="3537"/>
    </location>
</feature>
<dbReference type="SMART" id="SM00130">
    <property type="entry name" value="KR"/>
    <property type="match status" value="44"/>
</dbReference>
<gene>
    <name evidence="7" type="primary">LOC103127856</name>
</gene>
<feature type="domain" description="Kringle" evidence="5">
    <location>
        <begin position="3729"/>
        <end position="3807"/>
    </location>
</feature>
<feature type="disulfide bond" evidence="3">
    <location>
        <begin position="4243"/>
        <end position="4266"/>
    </location>
</feature>
<proteinExistence type="predicted"/>
<feature type="disulfide bond" evidence="3">
    <location>
        <begin position="1747"/>
        <end position="1824"/>
    </location>
</feature>
<name>A0ABM3YJ51_ERIEU</name>
<dbReference type="InterPro" id="IPR000001">
    <property type="entry name" value="Kringle"/>
</dbReference>
<dbReference type="Gene3D" id="2.40.20.10">
    <property type="entry name" value="Plasminogen Kringle 4"/>
    <property type="match status" value="44"/>
</dbReference>
<feature type="disulfide bond" evidence="3">
    <location>
        <begin position="4752"/>
        <end position="4829"/>
    </location>
</feature>
<feature type="disulfide bond" evidence="3">
    <location>
        <begin position="3224"/>
        <end position="3301"/>
    </location>
</feature>
<feature type="disulfide bond" evidence="3">
    <location>
        <begin position="1703"/>
        <end position="1726"/>
    </location>
</feature>
<feature type="disulfide bond" evidence="3">
    <location>
        <begin position="4587"/>
        <end position="4626"/>
    </location>
</feature>
<feature type="domain" description="Kringle" evidence="5">
    <location>
        <begin position="2174"/>
        <end position="2252"/>
    </location>
</feature>
<feature type="disulfide bond" evidence="3">
    <location>
        <begin position="1532"/>
        <end position="1571"/>
    </location>
</feature>
<feature type="domain" description="Kringle" evidence="5">
    <location>
        <begin position="3569"/>
        <end position="3647"/>
    </location>
</feature>
<feature type="disulfide bond" evidence="3">
    <location>
        <begin position="2038"/>
        <end position="2061"/>
    </location>
</feature>
<feature type="domain" description="Kringle" evidence="5">
    <location>
        <begin position="889"/>
        <end position="967"/>
    </location>
</feature>
<feature type="disulfide bond" evidence="3">
    <location>
        <begin position="3245"/>
        <end position="3284"/>
    </location>
</feature>
<feature type="disulfide bond" evidence="3">
    <location>
        <begin position="4122"/>
        <end position="4161"/>
    </location>
</feature>
<feature type="disulfide bond" evidence="3">
    <location>
        <begin position="4336"/>
        <end position="4359"/>
    </location>
</feature>
<feature type="disulfide bond" evidence="3">
    <location>
        <begin position="2817"/>
        <end position="2856"/>
    </location>
</feature>
<feature type="disulfide bond" evidence="3">
    <location>
        <begin position="846"/>
        <end position="869"/>
    </location>
</feature>
<feature type="domain" description="Kringle" evidence="5">
    <location>
        <begin position="2888"/>
        <end position="2966"/>
    </location>
</feature>
<feature type="disulfide bond" evidence="3">
    <location>
        <begin position="2131"/>
        <end position="2154"/>
    </location>
</feature>
<feature type="disulfide bond" evidence="3">
    <location>
        <begin position="939"/>
        <end position="962"/>
    </location>
</feature>
<feature type="domain" description="Kringle" evidence="5">
    <location>
        <begin position="3476"/>
        <end position="3554"/>
    </location>
</feature>
<feature type="disulfide bond" evidence="3">
    <location>
        <begin position="3366"/>
        <end position="3389"/>
    </location>
</feature>
<feature type="disulfide bond" evidence="3">
    <location>
        <begin position="1768"/>
        <end position="1807"/>
    </location>
</feature>
<feature type="disulfide bond" evidence="3">
    <location>
        <begin position="3751"/>
        <end position="3790"/>
    </location>
</feature>
<feature type="disulfide bond" evidence="3">
    <location>
        <begin position="1560"/>
        <end position="1583"/>
    </location>
</feature>
<feature type="disulfide bond" evidence="3">
    <location>
        <begin position="1060"/>
        <end position="1099"/>
    </location>
</feature>
<feature type="domain" description="Kringle" evidence="5">
    <location>
        <begin position="1653"/>
        <end position="1731"/>
    </location>
</feature>
<feature type="domain" description="Kringle" evidence="5">
    <location>
        <begin position="2795"/>
        <end position="2873"/>
    </location>
</feature>
<feature type="disulfide bond" evidence="3">
    <location>
        <begin position="3937"/>
        <end position="3976"/>
    </location>
</feature>
<feature type="domain" description="Kringle" evidence="5">
    <location>
        <begin position="3915"/>
        <end position="3993"/>
    </location>
</feature>
<reference evidence="7" key="1">
    <citation type="submission" date="2025-08" db="UniProtKB">
        <authorList>
            <consortium name="RefSeq"/>
        </authorList>
    </citation>
    <scope>IDENTIFICATION</scope>
</reference>
<feature type="disulfide bond" evidence="3">
    <location>
        <begin position="3570"/>
        <end position="3647"/>
    </location>
</feature>
<dbReference type="InterPro" id="IPR038178">
    <property type="entry name" value="Kringle_sf"/>
</dbReference>
<keyword evidence="6" id="KW-1185">Reference proteome</keyword>
<feature type="domain" description="Kringle" evidence="5">
    <location>
        <begin position="225"/>
        <end position="303"/>
    </location>
</feature>
<feature type="disulfide bond" evidence="3">
    <location>
        <begin position="555"/>
        <end position="632"/>
    </location>
</feature>
<sequence>MEHMEVVLLFLLFLKPAPLEQTTVVQECYYGNGQNYRGSMATTVTGRTCQCWSSMTPHQHQRTPENYPNAGLTHNYCRNPDGDPRPWCYTTDPTVRWEACNLTQCSEPEPSVTVSAVTTLSTMAPAPPPPGQCLEGTGENYRGSVAVTVSGHTCQRWREQSPHSHSWTPENYPTKNLDGNYCRNTGGEVAPWCYTTNSAVRWEYCSIPACESPTPPTEQQVVPGQCLEGTGENYRGSVAVTASGHTCQQWRAQSPHSHSRTPENYPTKNLVGNYCRNPDGEIAPWCYTTNSAVRWEYCSIPACESSSPPTEPMVVPGQCLEGTGENYRGSVAVTVSGHTCQRWREQSPHSHSWTPENYPTKNLDGNYCRNTGGEVAPWCYTTNSAVRWEYCSIPACESPTPPTEQQVVPGKEGPETLPRATHAVLMLLLHWAGLSGGALLMCPLCCEQNVGSSGSQLSGDQCLEGTGENYRGSVAVTASGHTCQQWRAQSPHSHSRTPENYPTKNLVGNYCRNPDGEIAPWCYTTNSAVRWEYCSIPACESSSPPTEPMVVPGQCLEGTGENYRGSVAVTVSGHTCQRWREQSPHSHSWTPENYPTKNLDGNYCRNTGGEVAPWCYTTNSAVRWEYCSIPACESPTPPTEQQVVPGQCLEGTGENYRGSVAVTASGHTCQQWRAQSPHSHSRTPENYPTKNLVGNYCRNPDGEIAPWCYTTNSAVRWEYCSIPACESLSPPTEPMVVPGKKGCEILLVACSAPWRANLAVFTRYREKGEKGKDECFVVLCFLHANTTSSLSALTGQCLEGTGENYRGSVAVTVSGHTCQRWREQSPHSHSWTPENYPTKNLDGNYCRNTGGEVAPWCYTTNSAVRWEYCSIPACESPTPPTEQQVVPGQCLEGTGENYRGSVAVTASGHTCQQWRAQSPHSHSRTPENYPTKNLVGNYCRNPDGEIAPWCYTTNSAVRWEYCSIPACESLSPPTEPMVVPGKKGCEILLVACSAPWRANLAVFTRYREKGEKGKDECFVVLCFLHANTTSSLSALTGQCLEGTGENYRGSVAVTVSGHTCQRWREQSPHSHSWTPENYPTKNLDGNYCRNTGGEVAPWCYTTNSAVRWEYCSIPACESPTPPTEQQVVPGKEGPETLPRATHAVLMLLLHWAGLSGGALLMCPLCCEQNVGSSGSQLSGDQCLEGTGENYRGSVAVTASGHTCQQWRAQSPHSHSRTPENYPTKNLVGNYCRNPDGEIAPWCYTTNSAVRWEYCSIPACESSSPPTEPMVVPGQCLEGTGENYRGSVAVTVSGHTCQRWREQSPHSHSWTPENYPTKNLDGNYCRNTGGEVAPWCYTTNSAVRWEYCSIPACESPTPPTEQQVVPGKEGPETLPRATHAVLMLLLHWAGLSGGALLMCPLCCEQNVGSSGSQLSGDQCLEGTGENYRGSVAVTASGHTCQQWRAQSPHSHSRTPENYPTKNLVGNYCRNPDGEIAPWCYTTNSAVRWEYCSIPACESSSPPTEPMVVPGQCLEGTGENYRGSVAVTVSGHTCQRWREQSPHSHSWTPENYPTKNLDGNYCRNTGGEVAPWCYTTNSAVRWEYCSIPACESPTPPTEQQVVPGKEGPETLPRATHAVLMLLLHWAGLSGGALLMCPLCCEQNVGSSGSQLSGDQCLEGTGENYRGSVAVTASGHTCQQWRAQSPHSHSRTPENYPTKNLVGNYCRNPDGEIAPWCYTTNSAVRWEYCSIPACESSSPPTEPMVVPGQCLEGTGENYRGSVAVTVSEHTCQRWREQSPHSHSWTPENYPTKNLDGNYCRNTGGEVAPWCYTTNSAVRWEYCSIPACESPTPPTEQQVVPGQCLEGTGENYRGSVAVTASGHTCQQWRAQSPHSHSRTPENYPTKNLVGNYCRNPDGEIAPWCYTTNSAVRWEYCSIPACESLSPPTEPMVVPGKKGCEILLVACSAPWRANLAVFTRYREKGEKGKDECFVVLCFLHANTTSSLSALTGQCLEGTGENYRGSVAVTVSGHTCQRWREQSPHSHSWTPENYPTKNLDGNYCRNTGGEVAPWCYTTNSAVRWEYCSIPACESPTPPTEQQVVPGQCLEGTGENYRGSVAVTASGHTCQQWRAQSPHSHSRTPENYPTKNLVGNYCRNPDGEIAPWCYTTNSAVRWEYCSIPACESSSPPTEPMVVPGQCLEGTGENYRGSVAVTVSGHTCQRWREQSPHSHSWTPENYPTKNLDGNYCRNTGGEVAPWCYTTNSAVRWEYCSIPACESPTPPTEQQVVPGKEGPETLPRATHAVLMLLLHWAGLSGGALLMCPLCCEQNVGSSGSQLSGDQCLEGTGENYRGSVAVTASGHTCQQWRAQSPHSHSRTPENYPTKNLVGNYCRNPDGEIAPWCYTTNSAVRWEYCSIPACESSSPPTEPMVVPGQCLEGTGENYRGSVAVTVSGHTCQRWREQSPHSHSWTPENYPTKNLDGNYCRNTGGEVAPWCYTTNSAVRWEYCSIPACESPTPPTEQQVVPGQCLEGTGENYRGSVAVTASGHTCQQWRAQSPHSHSRTPENYPTKNLVGNYCRNPDGEIAPWCYTTNSAVRWEYCSIPACESLSPPTEPMVVPGKKGCEILLVACSAPWRANLAVFTRYREKGEKGKDECFVVLCFLHANTTSSLSALTGQCLEGTGENYRGSVAVTVSGHTCQRWREQSPHSHSWTPENYPTKNLDGNYCRNTGGEVAPWCYTTNSAVRWEYCSIPACESPTPPTEQQVVPGKEGPETLPRATHAVLMLLLHWAGLSGGALLMCPLCCEQNVGSSGSQLSGDQCLEGTGENYRGSVAVTASGHTCQQWRAQSPHSHSRTPENYPTKNLVGNYCRNPDGEIAPWCYTTNSAVRWEYCSIPACESSSPPTEPMVVPGQCLEGTGENYRGSVAVTVSGHTCQRWREQSPHSHSWTPENYPTKNLDGNYCRNTGGEVAPWCYTTNSAVRWEYCSIPACESPTPPTEQQVVPGQCLEGTGENYRGSVAVTASGHTCQQWRAQSPHSHSRTPENYPTKNLVGNYCRNPDGEIAPWCYTTNSAVRWEYCSIPACESLSPPTEPMVVPGKKGCEILLVACSAPWRANLAVFTRYREKGEKGKDECFVVLCFLHANTTSSLSALTGQCLEGTGENYRGSVAVTVSGHTCQRWREQSPHSHSWTPENYPTKNLDGNYCRNTGGEVAPWCYTTNSAVRWEYCSIPACESPTPPTEQQVVPGQCLEGTGENYRGSVAVTASGHTCQQWRAQSPHSHSRTPENYPTKNLVGNYCRNPDGEIAPWCYTTNSAVRWEYCSIPACESSSPPTEPMVVPGQCLEGTGENYRGSVAVTVSGHTCQRWREQSPHSHSWTPENYPTKNLDGNYCRNTGGEVAPWCYTTNSAVRWEYCSIPACESPTPPTEQQVVPERGQFRLTALWRLTPDKGLGVEERQGGSPGPCLLSLPRLHTFHLCKDLLVLVSSLPTDITMLLSDPTGQCLEGTGENYRGSVAVTASGHTCQQWRAQSPHSHSRTPENYPTKNLVGNYCRNPDGEIAPWCYTTNSAVRWEYCSIPACESSSPPTEPMVVPGQCLEGTGENYRGSVAVTVSGHTCQRWREQSPHSHSWTPENYPTKNLDGNYCRNTGGEVAPWCYTTNSAVRWEYCSIPACESPTPPTEQQVVPERGQFRLTALWRLTPDKGLGVEERQGGSPGPCLLSLPRLHTFHLCKDLLVLVSSLPTDITMLLSDPTGQCLEGTGENYRGSVAVTASGHTCQQWRAQSPHSHSRTPENYPTKNLVGNYCRNPDGEIAPWCYTTNSAVRWEYCSIPACESSSPPTEPMVVPGQCLEGTGENYRGSVAVTVSGHTCQRWREQSPHSHSWTPENYPTKNLDGNYCRNTGGEVAPWCYTTNSAVRWEYCSIPACESPTPPTEQQVVPGQCLEGTGENYRGSVAVTASGHTCQQWRAQSPHNHSRTPENYPTKNLVGNYCRNPDGEIAPWCYTTNSAVRWEYCSIPACESSSPPTEPMVVPGQCLEGTGENYRGSVAVTVSGYTCQRWREQSPHSHSWTPENYPTKNLDGNYCRNTGGEVAPWCYTTNSAVRWEYCSIPACESPSSSERLDPPDQCLEENGANYRGNMAVTASGHICQHWRRQSPHKHEYTTENYPSKNLVGNYCRNPDGEIAPWCYTTNSAVRWEYCSIPACESPAASAEPFVVPDQCLEGNGEDYRGNMSVTASGHTCQRWKEQTPHKHKYTPESYPSKNLAGNYCRNTGGEVAPWCYTTNSAVRWEYCSIPACESSAASTEHLVVPDQCLEGNGENYRGNMSVTISGYTCQNWRMQTPHGHEYTPENYPSKNLVGNYCRNTGGEVAPWCYTTNSAVRWEYCSIPACESSAASTEHLVVADQCLEGNGENYRGSMAVTASGHRCQRWREQRPHKHSRTPENYPSKNLIGNLCRNPDGEVAPWCYTTNSAVRWEYCSIPACESSTPPTEPLDLVDQCLEGTGENYRGNMAVTASGHTCQRWREQSPHSHSRTPENYPTKNLVGNYCRNPDGEVAPWCYTTNSAMRWEYCSIPACESPTPPTEHLVVPEQCLEGNGENYQGNMAITVSGQPCQGWRKQTPHRHEYTPENYPSKNLFGNYCRNPDGEIAPWCYTTNSAVRWEYCSIPTCESSSPPTEPMIIPDQCLEGTGENYRGSVAVTVSGHTCQRWREQSPHSHSRTPENYPTKNLFGNYCRNPDGEVAPWCYTTNSAVRWEYCKIPSCNSSSSPTEPSTSQDQCLKGNGESYQGNISVTVSGYTCQRWREQTPHRHARTPDNYPCKNLVGNYCRNPDGEVAPWCYTTNSAVRWEYCSIPTCESPTPPTEPLDSPAT</sequence>
<feature type="domain" description="Kringle" evidence="5">
    <location>
        <begin position="1181"/>
        <end position="1259"/>
    </location>
</feature>
<feature type="domain" description="Kringle" evidence="5">
    <location>
        <begin position="2652"/>
        <end position="2730"/>
    </location>
</feature>
<feature type="disulfide bond" evidence="3">
    <location>
        <begin position="3152"/>
        <end position="3191"/>
    </location>
</feature>
<dbReference type="GeneID" id="103127856"/>
<feature type="disulfide bond" evidence="3">
    <location>
        <begin position="3273"/>
        <end position="3296"/>
    </location>
</feature>
<feature type="disulfide bond" evidence="3">
    <location>
        <begin position="797"/>
        <end position="874"/>
    </location>
</feature>
<feature type="disulfide bond" evidence="3">
    <location>
        <begin position="3916"/>
        <end position="3993"/>
    </location>
</feature>
<feature type="domain" description="Kringle" evidence="5">
    <location>
        <begin position="4472"/>
        <end position="4550"/>
    </location>
</feature>
<feature type="disulfide bond" evidence="3">
    <location>
        <begin position="4101"/>
        <end position="4178"/>
    </location>
</feature>
<feature type="chain" id="PRO_5047476833" evidence="4">
    <location>
        <begin position="20"/>
        <end position="4844"/>
    </location>
</feature>
<feature type="disulfide bond" evidence="3">
    <location>
        <begin position="890"/>
        <end position="967"/>
    </location>
</feature>
<feature type="disulfide bond" evidence="3">
    <location>
        <begin position="2889"/>
        <end position="2966"/>
    </location>
</feature>
<feature type="disulfide bond" evidence="3">
    <location>
        <begin position="2175"/>
        <end position="2252"/>
    </location>
</feature>
<feature type="disulfide bond" evidence="3">
    <location>
        <begin position="2653"/>
        <end position="2730"/>
    </location>
</feature>
<feature type="disulfide bond" evidence="3">
    <location>
        <begin position="2318"/>
        <end position="2395"/>
    </location>
</feature>
<dbReference type="SUPFAM" id="SSF57440">
    <property type="entry name" value="Kringle-like"/>
    <property type="match status" value="44"/>
</dbReference>
<feature type="disulfide bond" evidence="3">
    <location>
        <begin position="4380"/>
        <end position="4457"/>
    </location>
</feature>
<feature type="disulfide bond" evidence="3">
    <location>
        <begin position="1889"/>
        <end position="1912"/>
    </location>
</feature>
<feature type="disulfide bond" evidence="3">
    <location>
        <begin position="275"/>
        <end position="298"/>
    </location>
</feature>
<feature type="disulfide bond" evidence="3">
    <location>
        <begin position="1654"/>
        <end position="1731"/>
    </location>
</feature>
<feature type="disulfide bond" evidence="3">
    <location>
        <begin position="1182"/>
        <end position="1259"/>
    </location>
</feature>
<feature type="disulfide bond" evidence="3">
    <location>
        <begin position="2103"/>
        <end position="2142"/>
    </location>
</feature>
<dbReference type="Pfam" id="PF00051">
    <property type="entry name" value="Kringle"/>
    <property type="match status" value="44"/>
</dbReference>
<feature type="domain" description="Kringle" evidence="5">
    <location>
        <begin position="132"/>
        <end position="210"/>
    </location>
</feature>
<feature type="disulfide bond" evidence="3">
    <location>
        <begin position="697"/>
        <end position="720"/>
    </location>
</feature>
<keyword evidence="4" id="KW-0732">Signal</keyword>
<feature type="disulfide bond" evidence="3">
    <location>
        <begin position="2339"/>
        <end position="2378"/>
    </location>
</feature>
<feature type="disulfide bond" evidence="3">
    <location>
        <begin position="4680"/>
        <end position="4719"/>
    </location>
</feature>
<feature type="disulfide bond" evidence="3">
    <location>
        <begin position="3591"/>
        <end position="3630"/>
    </location>
</feature>
<dbReference type="CDD" id="cd00108">
    <property type="entry name" value="KR"/>
    <property type="match status" value="44"/>
</dbReference>
<feature type="domain" description="Kringle" evidence="5">
    <location>
        <begin position="1417"/>
        <end position="1495"/>
    </location>
</feature>
<evidence type="ECO:0000313" key="6">
    <source>
        <dbReference type="Proteomes" id="UP001652624"/>
    </source>
</evidence>
<feature type="domain" description="Kringle" evidence="5">
    <location>
        <begin position="4008"/>
        <end position="4086"/>
    </location>
</feature>
<feature type="disulfide bond" evidence="3">
    <location>
        <begin position="2982"/>
        <end position="3059"/>
    </location>
</feature>
<organism evidence="6 7">
    <name type="scientific">Erinaceus europaeus</name>
    <name type="common">Western European hedgehog</name>
    <dbReference type="NCBI Taxonomy" id="9365"/>
    <lineage>
        <taxon>Eukaryota</taxon>
        <taxon>Metazoa</taxon>
        <taxon>Chordata</taxon>
        <taxon>Craniata</taxon>
        <taxon>Vertebrata</taxon>
        <taxon>Euteleostomi</taxon>
        <taxon>Mammalia</taxon>
        <taxon>Eutheria</taxon>
        <taxon>Laurasiatheria</taxon>
        <taxon>Eulipotyphla</taxon>
        <taxon>Erinaceidae</taxon>
        <taxon>Erinaceinae</taxon>
        <taxon>Erinaceus</taxon>
    </lineage>
</organism>
<feature type="disulfide bond" evidence="3">
    <location>
        <begin position="2845"/>
        <end position="2868"/>
    </location>
</feature>
<feature type="domain" description="Kringle" evidence="5">
    <location>
        <begin position="1988"/>
        <end position="2066"/>
    </location>
</feature>
<feature type="disulfide bond" evidence="3">
    <location>
        <begin position="4009"/>
        <end position="4086"/>
    </location>
</feature>
<dbReference type="InterPro" id="IPR013806">
    <property type="entry name" value="Kringle-like"/>
</dbReference>
<feature type="disulfide bond" evidence="3">
    <location>
        <begin position="4659"/>
        <end position="4736"/>
    </location>
</feature>
<feature type="domain" description="Kringle" evidence="5">
    <location>
        <begin position="3316"/>
        <end position="3394"/>
    </location>
</feature>
<feature type="disulfide bond" evidence="3">
    <location>
        <begin position="4194"/>
        <end position="4271"/>
    </location>
</feature>
<feature type="disulfide bond" evidence="3">
    <location>
        <begin position="4494"/>
        <end position="4533"/>
    </location>
</feature>
<feature type="domain" description="Kringle" evidence="5">
    <location>
        <begin position="4658"/>
        <end position="4736"/>
    </location>
</feature>
<feature type="domain" description="Kringle" evidence="5">
    <location>
        <begin position="647"/>
        <end position="725"/>
    </location>
</feature>
<accession>A0ABM3YJ51</accession>
<feature type="disulfide bond" evidence="3">
    <location>
        <begin position="2674"/>
        <end position="2713"/>
    </location>
</feature>
<feature type="disulfide bond" evidence="3">
    <location>
        <begin position="3003"/>
        <end position="3042"/>
    </location>
</feature>
<feature type="disulfide bond" evidence="3">
    <location>
        <begin position="3338"/>
        <end position="3377"/>
    </location>
</feature>
<feature type="disulfide bond" evidence="3">
    <location>
        <begin position="4287"/>
        <end position="4364"/>
    </location>
</feature>
<feature type="domain" description="Kringle" evidence="5">
    <location>
        <begin position="2503"/>
        <end position="2581"/>
    </location>
</feature>
<feature type="disulfide bond" evidence="3">
    <location>
        <begin position="182"/>
        <end position="205"/>
    </location>
</feature>
<feature type="disulfide bond" evidence="3">
    <location>
        <begin position="3965"/>
        <end position="3988"/>
    </location>
</feature>
<feature type="disulfide bond" evidence="3">
    <location>
        <begin position="1039"/>
        <end position="1116"/>
    </location>
</feature>
<feature type="disulfide bond" evidence="3">
    <location>
        <begin position="2702"/>
        <end position="2725"/>
    </location>
</feature>
<feature type="disulfide bond" evidence="3">
    <location>
        <begin position="4708"/>
        <end position="4731"/>
    </location>
</feature>
<feature type="disulfide bond" evidence="3">
    <location>
        <begin position="4429"/>
        <end position="4452"/>
    </location>
</feature>
<feature type="domain" description="Kringle" evidence="5">
    <location>
        <begin position="2317"/>
        <end position="2395"/>
    </location>
</feature>
<feature type="disulfide bond" evidence="3">
    <location>
        <begin position="1511"/>
        <end position="1588"/>
    </location>
</feature>
<feature type="domain" description="Kringle" evidence="5">
    <location>
        <begin position="554"/>
        <end position="632"/>
    </location>
</feature>
<feature type="disulfide bond" evidence="3">
    <location>
        <begin position="4401"/>
        <end position="4440"/>
    </location>
</feature>
<feature type="disulfide bond" evidence="3">
    <location>
        <begin position="2460"/>
        <end position="2483"/>
    </location>
</feature>
<evidence type="ECO:0000256" key="3">
    <source>
        <dbReference type="PROSITE-ProRule" id="PRU00121"/>
    </source>
</evidence>
<feature type="disulfide bond" evidence="3">
    <location>
        <begin position="2796"/>
        <end position="2873"/>
    </location>
</feature>
<feature type="domain" description="Kringle" evidence="5">
    <location>
        <begin position="1038"/>
        <end position="1116"/>
    </location>
</feature>
<feature type="disulfide bond" evidence="3">
    <location>
        <begin position="604"/>
        <end position="627"/>
    </location>
</feature>
<feature type="disulfide bond" evidence="3">
    <location>
        <begin position="1296"/>
        <end position="1335"/>
    </location>
</feature>
<feature type="domain" description="Kringle" evidence="5">
    <location>
        <begin position="3130"/>
        <end position="3208"/>
    </location>
</feature>
<feature type="disulfide bond" evidence="3">
    <location>
        <begin position="2938"/>
        <end position="2961"/>
    </location>
</feature>
<feature type="domain" description="Kringle" evidence="5">
    <location>
        <begin position="4100"/>
        <end position="4178"/>
    </location>
</feature>
<feature type="disulfide bond" evidence="3">
    <location>
        <begin position="818"/>
        <end position="857"/>
    </location>
</feature>
<feature type="disulfide bond" evidence="3">
    <location>
        <begin position="4215"/>
        <end position="4254"/>
    </location>
</feature>
<protein>
    <submittedName>
        <fullName evidence="7">Uncharacterized protein LOC103127856</fullName>
    </submittedName>
</protein>
<feature type="disulfide bond" evidence="3">
    <location>
        <begin position="154"/>
        <end position="193"/>
    </location>
</feature>
<keyword evidence="2 3" id="KW-1015">Disulfide bond</keyword>
<feature type="domain" description="Kringle" evidence="5">
    <location>
        <begin position="2081"/>
        <end position="2159"/>
    </location>
</feature>
<feature type="domain" description="Kringle" evidence="5">
    <location>
        <begin position="796"/>
        <end position="874"/>
    </location>
</feature>
<feature type="domain" description="Kringle" evidence="5">
    <location>
        <begin position="4379"/>
        <end position="4457"/>
    </location>
</feature>
<feature type="disulfide bond" evidence="3">
    <location>
        <begin position="911"/>
        <end position="950"/>
    </location>
</feature>
<feature type="disulfide bond" evidence="3">
    <location>
        <begin position="2432"/>
        <end position="2471"/>
    </location>
</feature>
<keyword evidence="1 3" id="KW-0420">Kringle</keyword>
<feature type="disulfide bond" evidence="3">
    <location>
        <begin position="4801"/>
        <end position="4824"/>
    </location>
</feature>
<feature type="disulfide bond" evidence="3">
    <location>
        <begin position="3872"/>
        <end position="3895"/>
    </location>
</feature>
<dbReference type="PANTHER" id="PTHR24261:SF7">
    <property type="entry name" value="KRINGLE DOMAIN-CONTAINING PROTEIN"/>
    <property type="match status" value="1"/>
</dbReference>
<feature type="disulfide bond" evidence="3">
    <location>
        <begin position="4473"/>
        <end position="4550"/>
    </location>
</feature>
<feature type="domain" description="Kringle" evidence="5">
    <location>
        <begin position="3822"/>
        <end position="3900"/>
    </location>
</feature>
<feature type="disulfide bond" evidence="3">
    <location>
        <begin position="648"/>
        <end position="725"/>
    </location>
</feature>
<feature type="disulfide bond" evidence="3">
    <location>
        <begin position="2224"/>
        <end position="2247"/>
    </location>
</feature>
<feature type="disulfide bond" evidence="3">
    <location>
        <begin position="340"/>
        <end position="379"/>
    </location>
</feature>
<feature type="disulfide bond" evidence="3">
    <location>
        <begin position="4566"/>
        <end position="4643"/>
    </location>
</feature>
<feature type="disulfide bond" evidence="3">
    <location>
        <begin position="669"/>
        <end position="708"/>
    </location>
</feature>
<feature type="disulfide bond" evidence="3">
    <location>
        <begin position="3477"/>
        <end position="3554"/>
    </location>
</feature>
<feature type="domain" description="Kringle" evidence="5">
    <location>
        <begin position="4193"/>
        <end position="4271"/>
    </location>
</feature>
<feature type="disulfide bond" evidence="3">
    <location>
        <begin position="3619"/>
        <end position="3642"/>
    </location>
</feature>
<feature type="disulfide bond" evidence="3">
    <location>
        <begin position="1418"/>
        <end position="1495"/>
    </location>
</feature>
<feature type="disulfide bond" evidence="3">
    <location>
        <begin position="1439"/>
        <end position="1478"/>
    </location>
</feature>
<evidence type="ECO:0000256" key="4">
    <source>
        <dbReference type="SAM" id="SignalP"/>
    </source>
</evidence>
<dbReference type="PROSITE" id="PS50070">
    <property type="entry name" value="KRINGLE_2"/>
    <property type="match status" value="44"/>
</dbReference>
<feature type="disulfide bond" evidence="3">
    <location>
        <begin position="1675"/>
        <end position="1714"/>
    </location>
</feature>
<feature type="domain" description="Kringle" evidence="5">
    <location>
        <begin position="2981"/>
        <end position="3059"/>
    </location>
</feature>
<feature type="disulfide bond" evidence="3">
    <location>
        <begin position="3317"/>
        <end position="3394"/>
    </location>
</feature>
<feature type="disulfide bond" evidence="3">
    <location>
        <begin position="77"/>
        <end position="100"/>
    </location>
</feature>
<dbReference type="RefSeq" id="XP_060061097.1">
    <property type="nucleotide sequence ID" value="XM_060205114.1"/>
</dbReference>
<feature type="disulfide bond" evidence="3">
    <location>
        <begin position="1231"/>
        <end position="1254"/>
    </location>
</feature>
<feature type="disulfide bond" evidence="3">
    <location>
        <begin position="3031"/>
        <end position="3054"/>
    </location>
</feature>
<feature type="disulfide bond" evidence="3">
    <location>
        <begin position="1203"/>
        <end position="1242"/>
    </location>
</feature>
<feature type="disulfide bond" evidence="3">
    <location>
        <begin position="2504"/>
        <end position="2581"/>
    </location>
</feature>
<feature type="disulfide bond" evidence="3">
    <location>
        <begin position="1088"/>
        <end position="1111"/>
    </location>
</feature>
<feature type="disulfide bond" evidence="3">
    <location>
        <begin position="3730"/>
        <end position="3807"/>
    </location>
</feature>
<feature type="disulfide bond" evidence="3">
    <location>
        <begin position="511"/>
        <end position="534"/>
    </location>
</feature>
<dbReference type="InterPro" id="IPR018056">
    <property type="entry name" value="Kringle_CS"/>
</dbReference>
<dbReference type="PRINTS" id="PR00018">
    <property type="entry name" value="KRINGLE"/>
</dbReference>
<feature type="disulfide bond" evidence="3">
    <location>
        <begin position="133"/>
        <end position="210"/>
    </location>
</feature>
<feature type="disulfide bond" evidence="3">
    <location>
        <begin position="3180"/>
        <end position="3203"/>
    </location>
</feature>
<feature type="domain" description="Kringle" evidence="5">
    <location>
        <begin position="461"/>
        <end position="539"/>
    </location>
</feature>
<feature type="disulfide bond" evidence="3">
    <location>
        <begin position="1840"/>
        <end position="1917"/>
    </location>
</feature>
<feature type="disulfide bond" evidence="3">
    <location>
        <begin position="4058"/>
        <end position="4081"/>
    </location>
</feature>
<feature type="domain" description="Kringle" evidence="5">
    <location>
        <begin position="318"/>
        <end position="396"/>
    </location>
</feature>
<feature type="disulfide bond" evidence="3">
    <location>
        <begin position="3844"/>
        <end position="3883"/>
    </location>
</feature>
<evidence type="ECO:0000256" key="1">
    <source>
        <dbReference type="ARBA" id="ARBA00022572"/>
    </source>
</evidence>
<feature type="domain" description="Kringle" evidence="5">
    <location>
        <begin position="1510"/>
        <end position="1588"/>
    </location>
</feature>
<feature type="disulfide bond" evidence="3">
    <location>
        <begin position="3131"/>
        <end position="3208"/>
    </location>
</feature>
<feature type="disulfide bond" evidence="3">
    <location>
        <begin position="4615"/>
        <end position="4638"/>
    </location>
</feature>
<feature type="disulfide bond" evidence="3">
    <location>
        <begin position="2553"/>
        <end position="2576"/>
    </location>
</feature>
<feature type="disulfide bond" evidence="3">
    <location>
        <begin position="2010"/>
        <end position="2049"/>
    </location>
</feature>
<feature type="disulfide bond" evidence="3">
    <location>
        <begin position="4150"/>
        <end position="4173"/>
    </location>
</feature>
<feature type="disulfide bond" evidence="3">
    <location>
        <begin position="226"/>
        <end position="303"/>
    </location>
</feature>
<feature type="disulfide bond" evidence="3">
    <location>
        <begin position="1324"/>
        <end position="1347"/>
    </location>
</feature>
<evidence type="ECO:0000259" key="5">
    <source>
        <dbReference type="PROSITE" id="PS50070"/>
    </source>
</evidence>
<dbReference type="Proteomes" id="UP001652624">
    <property type="component" value="Chromosome 13"/>
</dbReference>
<evidence type="ECO:0000313" key="7">
    <source>
        <dbReference type="RefSeq" id="XP_060061097.1"/>
    </source>
</evidence>
<feature type="domain" description="Kringle" evidence="5">
    <location>
        <begin position="1746"/>
        <end position="1824"/>
    </location>
</feature>
<feature type="disulfide bond" evidence="3">
    <location>
        <begin position="49"/>
        <end position="88"/>
    </location>
</feature>
<feature type="domain" description="Kringle" evidence="5">
    <location>
        <begin position="4751"/>
        <end position="4829"/>
    </location>
</feature>
<feature type="disulfide bond" evidence="3">
    <location>
        <begin position="1796"/>
        <end position="1819"/>
    </location>
</feature>
<feature type="domain" description="Kringle" evidence="5">
    <location>
        <begin position="3223"/>
        <end position="3301"/>
    </location>
</feature>
<feature type="domain" description="Kringle" evidence="5">
    <location>
        <begin position="27"/>
        <end position="105"/>
    </location>
</feature>
<feature type="disulfide bond" evidence="3">
    <location>
        <begin position="3779"/>
        <end position="3802"/>
    </location>
</feature>
<feature type="disulfide bond" evidence="3">
    <location>
        <begin position="1275"/>
        <end position="1352"/>
    </location>
</feature>